<evidence type="ECO:0000256" key="1">
    <source>
        <dbReference type="ARBA" id="ARBA00004123"/>
    </source>
</evidence>
<comment type="function">
    <text evidence="5">Key component of the cytosolic iron-sulfur protein assembly (CIA) complex, a multiprotein complex that mediates the incorporation of iron-sulfur cluster into apoproteins specifically involved in DNA metabolism and genomic integrity. In the CIA complex, MMS19 acts as an adapter between early-acting CIA components and a subset of cellular target iron-sulfur proteins.</text>
</comment>
<reference evidence="8 9" key="1">
    <citation type="journal article" date="2016" name="Mol. Biol. Evol.">
        <title>Comparative Genomics of Early-Diverging Mushroom-Forming Fungi Provides Insights into the Origins of Lignocellulose Decay Capabilities.</title>
        <authorList>
            <person name="Nagy L.G."/>
            <person name="Riley R."/>
            <person name="Tritt A."/>
            <person name="Adam C."/>
            <person name="Daum C."/>
            <person name="Floudas D."/>
            <person name="Sun H."/>
            <person name="Yadav J.S."/>
            <person name="Pangilinan J."/>
            <person name="Larsson K.H."/>
            <person name="Matsuura K."/>
            <person name="Barry K."/>
            <person name="Labutti K."/>
            <person name="Kuo R."/>
            <person name="Ohm R.A."/>
            <person name="Bhattacharya S.S."/>
            <person name="Shirouzu T."/>
            <person name="Yoshinaga Y."/>
            <person name="Martin F.M."/>
            <person name="Grigoriev I.V."/>
            <person name="Hibbett D.S."/>
        </authorList>
    </citation>
    <scope>NUCLEOTIDE SEQUENCE [LARGE SCALE GENOMIC DNA]</scope>
    <source>
        <strain evidence="8 9">HHB9708</strain>
    </source>
</reference>
<dbReference type="GO" id="GO:0051604">
    <property type="term" value="P:protein maturation"/>
    <property type="evidence" value="ECO:0007669"/>
    <property type="project" value="UniProtKB-UniRule"/>
</dbReference>
<dbReference type="GO" id="GO:0097361">
    <property type="term" value="C:cytosolic [4Fe-4S] assembly targeting complex"/>
    <property type="evidence" value="ECO:0007669"/>
    <property type="project" value="UniProtKB-UniRule"/>
</dbReference>
<sequence length="988" mass="109754">MSPGVELLSSVLEKCPANRVNTQATRVLVNFYCGKLDDSDTVIPALKGLVPLCKLPTFTSSDAIQTIESIIRHVTMKVQVQSTRYMVFRIVDTLLSRYREDLKKMGTSFLRGYINLAEGEKDPRNLLLAFSIARVLLIEFDVWTLIDDFFNITFCYFPITFKPPPNDPYGITTDDLKDALRKALTATPHFGRLALPLFLEKISIGSPTIKRDSLSAISESFPVYGPVIAREFATQLWNSLKLEIFQPTDDITENAALSTTQALIVCIYSDSTDNENIQGLARDICEECGNILKEPEKSRAKPAIKVIAALIRTSPPITHFALEQSLPLLLKLFLDPAEISTRPATLSALSSILESLRELASKADGRNVEEEQPLEPYKDQLLGVLTVGLKSSNTCVTAIQGLLQWINIPGALTSEELGFVVHSVNEASMTKDAEEDVREAALTLLKSVSLKEPHHIEENTLPLLFASLPDRGPERQATEERAYIWKTLGALEKLCAQPSLFETLVVKLSSKVELLCSITPLQEAPDGRAEERECNAAYAHAMLMTLSNVFSQKLDEKHTDLPKYLNRLIPRLYNLFVYFAYNPEPQLCVATHPHLIDAASRIIVLTMRSLNVEDQTAFVKQLFGLYLEGQFGSILEGHFKIATNYPFAPFKDGAPESQRSLSVLFSAPLLALRTEVKLPVESELAFFRSMLLWSVSSQSSDAQSVSIQKALAAVLNRHVEGLSQFLTSDAHAFWAEHIQSSSIDPSVRTRALEGWLWITKALVVRSHPSALQFADLLFTVFDDPIIGWTAARTLGQIAKASDILSKKYFAVVRILHTQKYVQHVLPRALEGCEWKGPDATQQTPYLIAVASLIKSVPRTLYSGQLTKLMPFLLRGLELDDSDLRSSIIDVINEAASEEAPESKLISEYASSLVSIMLKIVGTSNGQPVGVRLAALRCLGVLPSCVRYDVLHPSKSNVIRQLGKVLDDPKRSVRKEAVTARENWYSYHG</sequence>
<dbReference type="GO" id="GO:0016226">
    <property type="term" value="P:iron-sulfur cluster assembly"/>
    <property type="evidence" value="ECO:0007669"/>
    <property type="project" value="UniProtKB-UniRule"/>
</dbReference>
<dbReference type="AlphaFoldDB" id="A0A164VXH0"/>
<gene>
    <name evidence="8" type="ORF">SISNIDRAFT_484771</name>
</gene>
<evidence type="ECO:0000313" key="9">
    <source>
        <dbReference type="Proteomes" id="UP000076722"/>
    </source>
</evidence>
<dbReference type="Pfam" id="PF14500">
    <property type="entry name" value="MMS19_N"/>
    <property type="match status" value="1"/>
</dbReference>
<dbReference type="PANTHER" id="PTHR12891">
    <property type="entry name" value="DNA REPAIR/TRANSCRIPTION PROTEIN MET18/MMS19"/>
    <property type="match status" value="1"/>
</dbReference>
<keyword evidence="3" id="KW-0677">Repeat</keyword>
<keyword evidence="5" id="KW-0234">DNA repair</keyword>
<evidence type="ECO:0000259" key="7">
    <source>
        <dbReference type="Pfam" id="PF14500"/>
    </source>
</evidence>
<dbReference type="PANTHER" id="PTHR12891:SF0">
    <property type="entry name" value="MMS19 NUCLEOTIDE EXCISION REPAIR PROTEIN HOMOLOG"/>
    <property type="match status" value="1"/>
</dbReference>
<evidence type="ECO:0000256" key="3">
    <source>
        <dbReference type="ARBA" id="ARBA00022737"/>
    </source>
</evidence>
<protein>
    <recommendedName>
        <fullName evidence="5">MMS19 nucleotide excision repair protein</fullName>
    </recommendedName>
</protein>
<comment type="subcellular location">
    <subcellularLocation>
        <location evidence="1 5">Nucleus</location>
    </subcellularLocation>
</comment>
<feature type="domain" description="MMS19 N-terminal" evidence="7">
    <location>
        <begin position="4"/>
        <end position="246"/>
    </location>
</feature>
<dbReference type="InterPro" id="IPR024687">
    <property type="entry name" value="MMS19_C"/>
</dbReference>
<comment type="similarity">
    <text evidence="2 5">Belongs to the MET18/MMS19 family.</text>
</comment>
<dbReference type="InterPro" id="IPR011989">
    <property type="entry name" value="ARM-like"/>
</dbReference>
<dbReference type="InterPro" id="IPR039920">
    <property type="entry name" value="MMS19"/>
</dbReference>
<evidence type="ECO:0000259" key="6">
    <source>
        <dbReference type="Pfam" id="PF12460"/>
    </source>
</evidence>
<evidence type="ECO:0000256" key="2">
    <source>
        <dbReference type="ARBA" id="ARBA00009340"/>
    </source>
</evidence>
<dbReference type="InterPro" id="IPR016024">
    <property type="entry name" value="ARM-type_fold"/>
</dbReference>
<dbReference type="InterPro" id="IPR029240">
    <property type="entry name" value="MMS19_N"/>
</dbReference>
<proteinExistence type="inferred from homology"/>
<organism evidence="8 9">
    <name type="scientific">Sistotremastrum niveocremeum HHB9708</name>
    <dbReference type="NCBI Taxonomy" id="1314777"/>
    <lineage>
        <taxon>Eukaryota</taxon>
        <taxon>Fungi</taxon>
        <taxon>Dikarya</taxon>
        <taxon>Basidiomycota</taxon>
        <taxon>Agaricomycotina</taxon>
        <taxon>Agaricomycetes</taxon>
        <taxon>Sistotremastrales</taxon>
        <taxon>Sistotremastraceae</taxon>
        <taxon>Sertulicium</taxon>
        <taxon>Sertulicium niveocremeum</taxon>
    </lineage>
</organism>
<name>A0A164VXH0_9AGAM</name>
<dbReference type="OrthoDB" id="342900at2759"/>
<evidence type="ECO:0000256" key="5">
    <source>
        <dbReference type="RuleBase" id="RU367072"/>
    </source>
</evidence>
<keyword evidence="9" id="KW-1185">Reference proteome</keyword>
<accession>A0A164VXH0</accession>
<dbReference type="STRING" id="1314777.A0A164VXH0"/>
<dbReference type="EMBL" id="KV419404">
    <property type="protein sequence ID" value="KZS94558.1"/>
    <property type="molecule type" value="Genomic_DNA"/>
</dbReference>
<dbReference type="SUPFAM" id="SSF48371">
    <property type="entry name" value="ARM repeat"/>
    <property type="match status" value="1"/>
</dbReference>
<keyword evidence="4 5" id="KW-0539">Nucleus</keyword>
<evidence type="ECO:0000256" key="4">
    <source>
        <dbReference type="ARBA" id="ARBA00023242"/>
    </source>
</evidence>
<dbReference type="Proteomes" id="UP000076722">
    <property type="component" value="Unassembled WGS sequence"/>
</dbReference>
<dbReference type="GO" id="GO:0005634">
    <property type="term" value="C:nucleus"/>
    <property type="evidence" value="ECO:0007669"/>
    <property type="project" value="UniProtKB-SubCell"/>
</dbReference>
<feature type="domain" description="MMS19 C-terminal" evidence="6">
    <location>
        <begin position="487"/>
        <end position="942"/>
    </location>
</feature>
<dbReference type="Gene3D" id="1.25.10.10">
    <property type="entry name" value="Leucine-rich Repeat Variant"/>
    <property type="match status" value="2"/>
</dbReference>
<dbReference type="Pfam" id="PF12460">
    <property type="entry name" value="MMS19_C"/>
    <property type="match status" value="1"/>
</dbReference>
<dbReference type="GO" id="GO:0006281">
    <property type="term" value="P:DNA repair"/>
    <property type="evidence" value="ECO:0007669"/>
    <property type="project" value="UniProtKB-UniRule"/>
</dbReference>
<keyword evidence="5" id="KW-0227">DNA damage</keyword>
<evidence type="ECO:0000313" key="8">
    <source>
        <dbReference type="EMBL" id="KZS94558.1"/>
    </source>
</evidence>